<dbReference type="SUPFAM" id="SSF56112">
    <property type="entry name" value="Protein kinase-like (PK-like)"/>
    <property type="match status" value="1"/>
</dbReference>
<gene>
    <name evidence="2" type="ORF">LEA_14820</name>
</gene>
<proteinExistence type="predicted"/>
<sequence length="365" mass="41838">MKEALKKIAEQFALEGAITSIDSLGEGFINDTFIVRTQGDAPDYILQRKNKEIFPDVPAMMENIRKVTEHIRRQVIAEGGDPMREAMTVVPTHDGKLCYEDEAGEFWAVTVFIADTIAYNKADSPELARKGGEGIGKFQAQLADFTEPLAETIKGFHNIRHRFVQWDEAIARDAAGRCRELSEEIGWIESRREEMLAFWALVENGTIPTRVTHNDTKINNILFDREGRVLCAIDLDTVMNSTSLNDFGDAIRSYCNTGDEDDRNLERVSMSIEMFAAYTDGYLSQRAPQLCQAEIDHLAFSARYITYEQVLRFLMDYIDGDKYYKTKYADHNLVRTHAQYKLLQSMEEQYPEMCRIVRETAAKYR</sequence>
<dbReference type="PANTHER" id="PTHR21064:SF5">
    <property type="entry name" value="SLR1880 PROTEIN"/>
    <property type="match status" value="1"/>
</dbReference>
<dbReference type="EMBL" id="AJWY01010102">
    <property type="protein sequence ID" value="EKC56472.1"/>
    <property type="molecule type" value="Genomic_DNA"/>
</dbReference>
<dbReference type="InterPro" id="IPR011009">
    <property type="entry name" value="Kinase-like_dom_sf"/>
</dbReference>
<dbReference type="PANTHER" id="PTHR21064">
    <property type="entry name" value="AMINOGLYCOSIDE PHOSPHOTRANSFERASE DOMAIN-CONTAINING PROTEIN-RELATED"/>
    <property type="match status" value="1"/>
</dbReference>
<evidence type="ECO:0000313" key="2">
    <source>
        <dbReference type="EMBL" id="EKC56472.1"/>
    </source>
</evidence>
<feature type="domain" description="Aminoglycoside phosphotransferase" evidence="1">
    <location>
        <begin position="24"/>
        <end position="260"/>
    </location>
</feature>
<organism evidence="2">
    <name type="scientific">human gut metagenome</name>
    <dbReference type="NCBI Taxonomy" id="408170"/>
    <lineage>
        <taxon>unclassified sequences</taxon>
        <taxon>metagenomes</taxon>
        <taxon>organismal metagenomes</taxon>
    </lineage>
</organism>
<comment type="caution">
    <text evidence="2">The sequence shown here is derived from an EMBL/GenBank/DDBJ whole genome shotgun (WGS) entry which is preliminary data.</text>
</comment>
<dbReference type="InterPro" id="IPR002575">
    <property type="entry name" value="Aminoglycoside_PTrfase"/>
</dbReference>
<dbReference type="Gene3D" id="3.90.1200.10">
    <property type="match status" value="1"/>
</dbReference>
<dbReference type="InterPro" id="IPR050249">
    <property type="entry name" value="Pseudomonas-type_ThrB"/>
</dbReference>
<evidence type="ECO:0000259" key="1">
    <source>
        <dbReference type="Pfam" id="PF01636"/>
    </source>
</evidence>
<protein>
    <submittedName>
        <fullName evidence="2">Mucin-desulfating sulfatase</fullName>
    </submittedName>
</protein>
<name>K1S779_9ZZZZ</name>
<accession>K1S779</accession>
<reference evidence="2" key="1">
    <citation type="journal article" date="2013" name="Environ. Microbiol.">
        <title>Microbiota from the distal guts of lean and obese adolescents exhibit partial functional redundancy besides clear differences in community structure.</title>
        <authorList>
            <person name="Ferrer M."/>
            <person name="Ruiz A."/>
            <person name="Lanza F."/>
            <person name="Haange S.B."/>
            <person name="Oberbach A."/>
            <person name="Till H."/>
            <person name="Bargiela R."/>
            <person name="Campoy C."/>
            <person name="Segura M.T."/>
            <person name="Richter M."/>
            <person name="von Bergen M."/>
            <person name="Seifert J."/>
            <person name="Suarez A."/>
        </authorList>
    </citation>
    <scope>NUCLEOTIDE SEQUENCE</scope>
</reference>
<dbReference type="AlphaFoldDB" id="K1S779"/>
<dbReference type="Pfam" id="PF01636">
    <property type="entry name" value="APH"/>
    <property type="match status" value="1"/>
</dbReference>